<feature type="domain" description="HTH lysR-type" evidence="5">
    <location>
        <begin position="1"/>
        <end position="59"/>
    </location>
</feature>
<keyword evidence="3" id="KW-0238">DNA-binding</keyword>
<dbReference type="Gene3D" id="3.40.190.290">
    <property type="match status" value="1"/>
</dbReference>
<dbReference type="GO" id="GO:0003700">
    <property type="term" value="F:DNA-binding transcription factor activity"/>
    <property type="evidence" value="ECO:0007669"/>
    <property type="project" value="InterPro"/>
</dbReference>
<dbReference type="SUPFAM" id="SSF46785">
    <property type="entry name" value="Winged helix' DNA-binding domain"/>
    <property type="match status" value="1"/>
</dbReference>
<dbReference type="InterPro" id="IPR036390">
    <property type="entry name" value="WH_DNA-bd_sf"/>
</dbReference>
<evidence type="ECO:0000256" key="3">
    <source>
        <dbReference type="ARBA" id="ARBA00023125"/>
    </source>
</evidence>
<evidence type="ECO:0000256" key="1">
    <source>
        <dbReference type="ARBA" id="ARBA00009437"/>
    </source>
</evidence>
<dbReference type="SUPFAM" id="SSF53850">
    <property type="entry name" value="Periplasmic binding protein-like II"/>
    <property type="match status" value="1"/>
</dbReference>
<protein>
    <submittedName>
        <fullName evidence="6">LysR family transcriptional regulator</fullName>
    </submittedName>
</protein>
<keyword evidence="4" id="KW-0804">Transcription</keyword>
<evidence type="ECO:0000259" key="5">
    <source>
        <dbReference type="PROSITE" id="PS50931"/>
    </source>
</evidence>
<dbReference type="AlphaFoldDB" id="A0AAU7KF22"/>
<organism evidence="6">
    <name type="scientific">Halomonas sp. RT37</name>
    <dbReference type="NCBI Taxonomy" id="2950872"/>
    <lineage>
        <taxon>Bacteria</taxon>
        <taxon>Pseudomonadati</taxon>
        <taxon>Pseudomonadota</taxon>
        <taxon>Gammaproteobacteria</taxon>
        <taxon>Oceanospirillales</taxon>
        <taxon>Halomonadaceae</taxon>
        <taxon>Halomonas</taxon>
    </lineage>
</organism>
<dbReference type="CDD" id="cd08422">
    <property type="entry name" value="PBP2_CrgA_like"/>
    <property type="match status" value="1"/>
</dbReference>
<dbReference type="PANTHER" id="PTHR30537:SF5">
    <property type="entry name" value="HTH-TYPE TRANSCRIPTIONAL ACTIVATOR TTDR-RELATED"/>
    <property type="match status" value="1"/>
</dbReference>
<sequence>MDTVSELSVFHAVIDAGTFSGAARQLGVTHSAVSKRISRLEQRLGVPLILRSTRQMSLTEAGETFASETRGLLERLSQVEQGIAEGRSELRGRIRLTSPTALGKQRLMPLLLAFMERYPAVEIDLTLTDAMVDLVHERMDLAIRSATLDDSSLIARPLVAHPRLICAATAYLARHGRPLAEDELPRHVGLFLHQGRGAVMWGIKDSRLPQPGFLSNSLETLHAACLQGRGIACLPAYMVDEDLQAGRLERLLDDVVASEQATTVSIVRPATTLLPRRVRVLIDFLVERFA</sequence>
<dbReference type="InterPro" id="IPR005119">
    <property type="entry name" value="LysR_subst-bd"/>
</dbReference>
<dbReference type="EMBL" id="CP098827">
    <property type="protein sequence ID" value="XBO70080.1"/>
    <property type="molecule type" value="Genomic_DNA"/>
</dbReference>
<dbReference type="Gene3D" id="1.10.10.10">
    <property type="entry name" value="Winged helix-like DNA-binding domain superfamily/Winged helix DNA-binding domain"/>
    <property type="match status" value="1"/>
</dbReference>
<dbReference type="GO" id="GO:0006351">
    <property type="term" value="P:DNA-templated transcription"/>
    <property type="evidence" value="ECO:0007669"/>
    <property type="project" value="TreeGrafter"/>
</dbReference>
<evidence type="ECO:0000256" key="4">
    <source>
        <dbReference type="ARBA" id="ARBA00023163"/>
    </source>
</evidence>
<dbReference type="RefSeq" id="WP_108448298.1">
    <property type="nucleotide sequence ID" value="NZ_CP098827.1"/>
</dbReference>
<dbReference type="PANTHER" id="PTHR30537">
    <property type="entry name" value="HTH-TYPE TRANSCRIPTIONAL REGULATOR"/>
    <property type="match status" value="1"/>
</dbReference>
<evidence type="ECO:0000256" key="2">
    <source>
        <dbReference type="ARBA" id="ARBA00023015"/>
    </source>
</evidence>
<keyword evidence="2" id="KW-0805">Transcription regulation</keyword>
<comment type="similarity">
    <text evidence="1">Belongs to the LysR transcriptional regulatory family.</text>
</comment>
<dbReference type="Pfam" id="PF03466">
    <property type="entry name" value="LysR_substrate"/>
    <property type="match status" value="1"/>
</dbReference>
<proteinExistence type="inferred from homology"/>
<evidence type="ECO:0000313" key="6">
    <source>
        <dbReference type="EMBL" id="XBO70080.1"/>
    </source>
</evidence>
<gene>
    <name evidence="6" type="ORF">NFG58_15835</name>
</gene>
<accession>A0AAU7KF22</accession>
<dbReference type="PRINTS" id="PR00039">
    <property type="entry name" value="HTHLYSR"/>
</dbReference>
<dbReference type="PROSITE" id="PS50931">
    <property type="entry name" value="HTH_LYSR"/>
    <property type="match status" value="1"/>
</dbReference>
<reference evidence="6" key="1">
    <citation type="submission" date="2022-06" db="EMBL/GenBank/DDBJ databases">
        <title>A novel DMS-producing enzyme.</title>
        <authorList>
            <person name="Zhang Y."/>
        </authorList>
    </citation>
    <scope>NUCLEOTIDE SEQUENCE</scope>
    <source>
        <strain evidence="6">RT37</strain>
    </source>
</reference>
<dbReference type="InterPro" id="IPR058163">
    <property type="entry name" value="LysR-type_TF_proteobact-type"/>
</dbReference>
<name>A0AAU7KF22_9GAMM</name>
<dbReference type="InterPro" id="IPR036388">
    <property type="entry name" value="WH-like_DNA-bd_sf"/>
</dbReference>
<dbReference type="InterPro" id="IPR000847">
    <property type="entry name" value="LysR_HTH_N"/>
</dbReference>
<dbReference type="GO" id="GO:0043565">
    <property type="term" value="F:sequence-specific DNA binding"/>
    <property type="evidence" value="ECO:0007669"/>
    <property type="project" value="TreeGrafter"/>
</dbReference>
<dbReference type="Pfam" id="PF00126">
    <property type="entry name" value="HTH_1"/>
    <property type="match status" value="1"/>
</dbReference>
<dbReference type="FunFam" id="1.10.10.10:FF:000001">
    <property type="entry name" value="LysR family transcriptional regulator"/>
    <property type="match status" value="1"/>
</dbReference>